<reference evidence="3" key="1">
    <citation type="journal article" date="2019" name="Int. J. Syst. Evol. Microbiol.">
        <title>The Global Catalogue of Microorganisms (GCM) 10K type strain sequencing project: providing services to taxonomists for standard genome sequencing and annotation.</title>
        <authorList>
            <consortium name="The Broad Institute Genomics Platform"/>
            <consortium name="The Broad Institute Genome Sequencing Center for Infectious Disease"/>
            <person name="Wu L."/>
            <person name="Ma J."/>
        </authorList>
    </citation>
    <scope>NUCLEOTIDE SEQUENCE [LARGE SCALE GENOMIC DNA]</scope>
    <source>
        <strain evidence="3">CGMCC 4.6946</strain>
    </source>
</reference>
<organism evidence="2 3">
    <name type="scientific">Kocuria oceani</name>
    <dbReference type="NCBI Taxonomy" id="988827"/>
    <lineage>
        <taxon>Bacteria</taxon>
        <taxon>Bacillati</taxon>
        <taxon>Actinomycetota</taxon>
        <taxon>Actinomycetes</taxon>
        <taxon>Micrococcales</taxon>
        <taxon>Micrococcaceae</taxon>
        <taxon>Kocuria</taxon>
    </lineage>
</organism>
<proteinExistence type="predicted"/>
<dbReference type="PANTHER" id="PTHR40260">
    <property type="entry name" value="BLR8190 PROTEIN"/>
    <property type="match status" value="1"/>
</dbReference>
<sequence length="102" mass="10658">MIVLYPEPEDRAAFVSYYESTHLPLVQQLPGLLDWRYSVDVKAATGGSPYFAVFEADFADAEAMGEALASPEGAAVGADVANYATGGAVVLDYPVSGPAAAR</sequence>
<feature type="domain" description="EthD" evidence="1">
    <location>
        <begin position="8"/>
        <end position="85"/>
    </location>
</feature>
<comment type="caution">
    <text evidence="2">The sequence shown here is derived from an EMBL/GenBank/DDBJ whole genome shotgun (WGS) entry which is preliminary data.</text>
</comment>
<gene>
    <name evidence="2" type="ORF">ACFPCS_10925</name>
</gene>
<dbReference type="Gene3D" id="3.30.70.100">
    <property type="match status" value="1"/>
</dbReference>
<dbReference type="SUPFAM" id="SSF54909">
    <property type="entry name" value="Dimeric alpha+beta barrel"/>
    <property type="match status" value="1"/>
</dbReference>
<evidence type="ECO:0000313" key="3">
    <source>
        <dbReference type="Proteomes" id="UP001595797"/>
    </source>
</evidence>
<accession>A0ABV9TJG9</accession>
<dbReference type="InterPro" id="IPR011008">
    <property type="entry name" value="Dimeric_a/b-barrel"/>
</dbReference>
<dbReference type="PANTHER" id="PTHR40260:SF2">
    <property type="entry name" value="BLR8190 PROTEIN"/>
    <property type="match status" value="1"/>
</dbReference>
<dbReference type="RefSeq" id="WP_238986134.1">
    <property type="nucleotide sequence ID" value="NZ_JBHSIW010000013.1"/>
</dbReference>
<dbReference type="Proteomes" id="UP001595797">
    <property type="component" value="Unassembled WGS sequence"/>
</dbReference>
<dbReference type="InterPro" id="IPR009799">
    <property type="entry name" value="EthD_dom"/>
</dbReference>
<name>A0ABV9TJG9_9MICC</name>
<dbReference type="Pfam" id="PF07110">
    <property type="entry name" value="EthD"/>
    <property type="match status" value="1"/>
</dbReference>
<keyword evidence="3" id="KW-1185">Reference proteome</keyword>
<evidence type="ECO:0000313" key="2">
    <source>
        <dbReference type="EMBL" id="MFC4904077.1"/>
    </source>
</evidence>
<evidence type="ECO:0000259" key="1">
    <source>
        <dbReference type="Pfam" id="PF07110"/>
    </source>
</evidence>
<protein>
    <submittedName>
        <fullName evidence="2">EthD family reductase</fullName>
    </submittedName>
</protein>
<dbReference type="EMBL" id="JBHSIW010000013">
    <property type="protein sequence ID" value="MFC4904077.1"/>
    <property type="molecule type" value="Genomic_DNA"/>
</dbReference>
<dbReference type="NCBIfam" id="TIGR02118">
    <property type="entry name" value="EthD family reductase"/>
    <property type="match status" value="1"/>
</dbReference>